<comment type="subcellular location">
    <subcellularLocation>
        <location evidence="1">Cell membrane</location>
        <topology evidence="1">Multi-pass membrane protein</topology>
    </subcellularLocation>
</comment>
<comment type="similarity">
    <text evidence="2">Belongs to the resistance-nodulation-cell division (RND) (TC 2.A.6) family.</text>
</comment>
<dbReference type="PRINTS" id="PR00702">
    <property type="entry name" value="ACRIFLAVINRP"/>
</dbReference>
<keyword evidence="7 8" id="KW-0472">Membrane</keyword>
<dbReference type="AlphaFoldDB" id="A0AAN1X9E1"/>
<dbReference type="Gene3D" id="3.30.2090.10">
    <property type="entry name" value="Multidrug efflux transporter AcrB TolC docking domain, DN and DC subdomains"/>
    <property type="match status" value="2"/>
</dbReference>
<feature type="transmembrane region" description="Helical" evidence="8">
    <location>
        <begin position="916"/>
        <end position="940"/>
    </location>
</feature>
<feature type="transmembrane region" description="Helical" evidence="8">
    <location>
        <begin position="890"/>
        <end position="910"/>
    </location>
</feature>
<dbReference type="Gene3D" id="3.30.70.1320">
    <property type="entry name" value="Multidrug efflux transporter AcrB pore domain like"/>
    <property type="match status" value="1"/>
</dbReference>
<dbReference type="EMBL" id="AP023423">
    <property type="protein sequence ID" value="BCK87002.1"/>
    <property type="molecule type" value="Genomic_DNA"/>
</dbReference>
<evidence type="ECO:0000256" key="3">
    <source>
        <dbReference type="ARBA" id="ARBA00022448"/>
    </source>
</evidence>
<dbReference type="Gene3D" id="3.30.70.1430">
    <property type="entry name" value="Multidrug efflux transporter AcrB pore domain"/>
    <property type="match status" value="2"/>
</dbReference>
<dbReference type="GO" id="GO:0042910">
    <property type="term" value="F:xenobiotic transmembrane transporter activity"/>
    <property type="evidence" value="ECO:0007669"/>
    <property type="project" value="TreeGrafter"/>
</dbReference>
<evidence type="ECO:0000256" key="5">
    <source>
        <dbReference type="ARBA" id="ARBA00022692"/>
    </source>
</evidence>
<dbReference type="Gene3D" id="3.30.70.1440">
    <property type="entry name" value="Multidrug efflux transporter AcrB pore domain"/>
    <property type="match status" value="1"/>
</dbReference>
<evidence type="ECO:0000313" key="9">
    <source>
        <dbReference type="EMBL" id="BCK87002.1"/>
    </source>
</evidence>
<dbReference type="GO" id="GO:0008324">
    <property type="term" value="F:monoatomic cation transmembrane transporter activity"/>
    <property type="evidence" value="ECO:0007669"/>
    <property type="project" value="InterPro"/>
</dbReference>
<feature type="transmembrane region" description="Helical" evidence="8">
    <location>
        <begin position="390"/>
        <end position="411"/>
    </location>
</feature>
<keyword evidence="10" id="KW-1185">Reference proteome</keyword>
<feature type="transmembrane region" description="Helical" evidence="8">
    <location>
        <begin position="1002"/>
        <end position="1026"/>
    </location>
</feature>
<keyword evidence="6 8" id="KW-1133">Transmembrane helix</keyword>
<evidence type="ECO:0000313" key="10">
    <source>
        <dbReference type="Proteomes" id="UP001320326"/>
    </source>
</evidence>
<sequence>MIRRIIDWSIDNRLLVLALAFLLAIAGIRATQRMTLDAIPDLSDVQVIVKTPYPGQAPEVVEDQVTYPLTSALLSVPGSTAVRGFSMYGESYLYVLFREGTDPYWARSRVLEYLDQAAARLPKGVVPTLGPDASGVGWIFEYALVDRGHRYDADQLRAVQDFFLKYELQSLPGVAEVATVGGMARQFQIEVDPDRLAAYRITLQQVAEAVRANNSASGGAVMELGRTEFMVRSKNYLKDLDDIRSIPLAVDDRGIPVRLQDVAHIGTGPAPRRGVADLDGMGEAVGGIVVMRHNQNALETVNAVKQRLQEIRSGLPEGVELVVTYDRSGLILDAVHTLQGKLIEESLAVALVCLLFLFHMRSALVAVVTLPLGILVAFIIMQAQGVTANVMSLGGIAIAIGTMVDAAIVMVENMHKHLERMGETGNRWEAARHSAREVGPALFFSLAVITVSFMPVFTLTGQEGKLFTPLVYTKTYAMAAAAMLAVTLLPVLMGYFIRGRIAGEQRNPLNRLLQAGYRPVLLWVLGRRRLTLALAGVLLVSAFYPLGRIGSEFMPPLYEGDLLYMPTTLPGISLDEAANLLQVTDRIIKSMPEVARVYGKAGRADTATDPAPLSMFETTILLKPKSQWPEGESVEDLVAKLDREVRLPGLTNSWGYPIRTRIDMLATGIRTPLGIKITGPDLRGIAELGGAIEAALRKVPGTQDVFAERVVGGHYLDIQVNRWNAARYGVTVADVEKMVQGAIGGEDIGTMIAGRERFSINLRYPRELRGSLAKVAESRVTLPSGEQVPLRELAHFAIEDGPAEIKSENARLAGYVYLNVAGRDLGGYVREAREAIGKSVRVGPGYAITWSGQYENLEHARQRLSWLIPFTLLLVMSLLYLHFRQWDKVWLVLLCLPFSLIGGVWTVYLLGYQLSVAVAVGFIALAGVAAEFGVVMLLYLDRAIDALRESGRTIDSAALRDAVMSGAVMRLRPKMMTVSVIVAGLLPVMFSDAVGTDVMKRIAAPLVGGMLTAPLLSLVVVPLIYLGWQEKRLVRAGQSDSDSTILNQVKGDAT</sequence>
<gene>
    <name evidence="9" type="ORF">MIZ01_0772</name>
</gene>
<accession>A0AAN1X9E1</accession>
<dbReference type="InterPro" id="IPR027463">
    <property type="entry name" value="AcrB_DN_DC_subdom"/>
</dbReference>
<protein>
    <submittedName>
        <fullName evidence="9">Cation efflux system protein CusA</fullName>
    </submittedName>
</protein>
<dbReference type="SUPFAM" id="SSF82714">
    <property type="entry name" value="Multidrug efflux transporter AcrB TolC docking domain, DN and DC subdomains"/>
    <property type="match status" value="2"/>
</dbReference>
<dbReference type="SUPFAM" id="SSF82693">
    <property type="entry name" value="Multidrug efflux transporter AcrB pore domain, PN1, PN2, PC1 and PC2 subdomains"/>
    <property type="match status" value="2"/>
</dbReference>
<feature type="transmembrane region" description="Helical" evidence="8">
    <location>
        <begin position="438"/>
        <end position="457"/>
    </location>
</feature>
<feature type="transmembrane region" description="Helical" evidence="8">
    <location>
        <begin position="974"/>
        <end position="990"/>
    </location>
</feature>
<dbReference type="InterPro" id="IPR004763">
    <property type="entry name" value="CusA-like"/>
</dbReference>
<dbReference type="SUPFAM" id="SSF82866">
    <property type="entry name" value="Multidrug efflux transporter AcrB transmembrane domain"/>
    <property type="match status" value="2"/>
</dbReference>
<evidence type="ECO:0000256" key="1">
    <source>
        <dbReference type="ARBA" id="ARBA00004651"/>
    </source>
</evidence>
<dbReference type="RefSeq" id="WP_237248146.1">
    <property type="nucleotide sequence ID" value="NZ_AP023423.1"/>
</dbReference>
<keyword evidence="3" id="KW-0813">Transport</keyword>
<dbReference type="Pfam" id="PF00873">
    <property type="entry name" value="ACR_tran"/>
    <property type="match status" value="1"/>
</dbReference>
<feature type="transmembrane region" description="Helical" evidence="8">
    <location>
        <begin position="363"/>
        <end position="384"/>
    </location>
</feature>
<evidence type="ECO:0000256" key="6">
    <source>
        <dbReference type="ARBA" id="ARBA00022989"/>
    </source>
</evidence>
<dbReference type="PANTHER" id="PTHR32063:SF19">
    <property type="entry name" value="CATION EFFLUX SYSTEM PROTEIN CUSA"/>
    <property type="match status" value="1"/>
</dbReference>
<proteinExistence type="inferred from homology"/>
<dbReference type="Proteomes" id="UP001320326">
    <property type="component" value="Chromosome"/>
</dbReference>
<dbReference type="KEGG" id="seme:MIZ01_0772"/>
<name>A0AAN1X9E1_9PROT</name>
<feature type="transmembrane region" description="Helical" evidence="8">
    <location>
        <begin position="477"/>
        <end position="497"/>
    </location>
</feature>
<evidence type="ECO:0000256" key="8">
    <source>
        <dbReference type="SAM" id="Phobius"/>
    </source>
</evidence>
<feature type="transmembrane region" description="Helical" evidence="8">
    <location>
        <begin position="342"/>
        <end position="358"/>
    </location>
</feature>
<evidence type="ECO:0000256" key="7">
    <source>
        <dbReference type="ARBA" id="ARBA00023136"/>
    </source>
</evidence>
<keyword evidence="4" id="KW-1003">Cell membrane</keyword>
<dbReference type="InterPro" id="IPR001036">
    <property type="entry name" value="Acrflvin-R"/>
</dbReference>
<dbReference type="Gene3D" id="1.20.1640.10">
    <property type="entry name" value="Multidrug efflux transporter AcrB transmembrane domain"/>
    <property type="match status" value="2"/>
</dbReference>
<organism evidence="9 10">
    <name type="scientific">Sideroxyarcus emersonii</name>
    <dbReference type="NCBI Taxonomy" id="2764705"/>
    <lineage>
        <taxon>Bacteria</taxon>
        <taxon>Pseudomonadati</taxon>
        <taxon>Pseudomonadota</taxon>
        <taxon>Betaproteobacteria</taxon>
        <taxon>Nitrosomonadales</taxon>
        <taxon>Gallionellaceae</taxon>
        <taxon>Sideroxyarcus</taxon>
    </lineage>
</organism>
<dbReference type="PANTHER" id="PTHR32063">
    <property type="match status" value="1"/>
</dbReference>
<keyword evidence="5 8" id="KW-0812">Transmembrane</keyword>
<feature type="transmembrane region" description="Helical" evidence="8">
    <location>
        <begin position="530"/>
        <end position="547"/>
    </location>
</feature>
<evidence type="ECO:0000256" key="2">
    <source>
        <dbReference type="ARBA" id="ARBA00010942"/>
    </source>
</evidence>
<dbReference type="GO" id="GO:0005886">
    <property type="term" value="C:plasma membrane"/>
    <property type="evidence" value="ECO:0007669"/>
    <property type="project" value="UniProtKB-SubCell"/>
</dbReference>
<feature type="transmembrane region" description="Helical" evidence="8">
    <location>
        <begin position="864"/>
        <end position="883"/>
    </location>
</feature>
<evidence type="ECO:0000256" key="4">
    <source>
        <dbReference type="ARBA" id="ARBA00022475"/>
    </source>
</evidence>
<reference evidence="9 10" key="1">
    <citation type="journal article" date="2022" name="Int. J. Syst. Evol. Microbiol.">
        <title>&lt;i&gt;Sideroxyarcus emersonii&lt;/i&gt; gen. nov. sp. nov., a neutrophilic, microaerobic iron- and thiosulfate-oxidizing bacterium isolated from iron-rich wetland sediment.</title>
        <authorList>
            <person name="Kato S."/>
            <person name="Itoh T."/>
            <person name="Iino T."/>
            <person name="Ohkuma M."/>
        </authorList>
    </citation>
    <scope>NUCLEOTIDE SEQUENCE [LARGE SCALE GENOMIC DNA]</scope>
    <source>
        <strain evidence="9 10">MIZ01</strain>
    </source>
</reference>
<dbReference type="NCBIfam" id="TIGR00914">
    <property type="entry name" value="2A0601"/>
    <property type="match status" value="1"/>
</dbReference>